<feature type="region of interest" description="Disordered" evidence="1">
    <location>
        <begin position="1"/>
        <end position="118"/>
    </location>
</feature>
<keyword evidence="3" id="KW-1185">Reference proteome</keyword>
<gene>
    <name evidence="2" type="ORF">QOL99_05960</name>
</gene>
<name>A0ABT7JF63_9DEIO</name>
<sequence length="118" mass="12047">MDDRNSTNDTTNNNTGDKIDTGTHGASYMGADNAPDTNTNLDSTVPGGPQTGADRAAAGDVTDQHAQQSLADGMAATPDPARQTDNSGMLQPGLTTRDEAADGADVIGQSGNDRQGDR</sequence>
<proteinExistence type="predicted"/>
<dbReference type="Proteomes" id="UP001302059">
    <property type="component" value="Unassembled WGS sequence"/>
</dbReference>
<evidence type="ECO:0000313" key="3">
    <source>
        <dbReference type="Proteomes" id="UP001302059"/>
    </source>
</evidence>
<dbReference type="EMBL" id="JASNGB010000035">
    <property type="protein sequence ID" value="MDL2343695.1"/>
    <property type="molecule type" value="Genomic_DNA"/>
</dbReference>
<reference evidence="2 3" key="1">
    <citation type="submission" date="2023-05" db="EMBL/GenBank/DDBJ databases">
        <authorList>
            <person name="Gao F."/>
        </authorList>
    </citation>
    <scope>NUCLEOTIDE SEQUENCE [LARGE SCALE GENOMIC DNA]</scope>
    <source>
        <strain evidence="2 3">MIMF12</strain>
    </source>
</reference>
<evidence type="ECO:0000313" key="2">
    <source>
        <dbReference type="EMBL" id="MDL2343695.1"/>
    </source>
</evidence>
<protein>
    <submittedName>
        <fullName evidence="2">Uncharacterized protein</fullName>
    </submittedName>
</protein>
<organism evidence="2 3">
    <name type="scientific">Deinococcus rhizophilus</name>
    <dbReference type="NCBI Taxonomy" id="3049544"/>
    <lineage>
        <taxon>Bacteria</taxon>
        <taxon>Thermotogati</taxon>
        <taxon>Deinococcota</taxon>
        <taxon>Deinococci</taxon>
        <taxon>Deinococcales</taxon>
        <taxon>Deinococcaceae</taxon>
        <taxon>Deinococcus</taxon>
    </lineage>
</organism>
<feature type="compositionally biased region" description="Low complexity" evidence="1">
    <location>
        <begin position="7"/>
        <end position="16"/>
    </location>
</feature>
<evidence type="ECO:0000256" key="1">
    <source>
        <dbReference type="SAM" id="MobiDB-lite"/>
    </source>
</evidence>
<feature type="compositionally biased region" description="Polar residues" evidence="1">
    <location>
        <begin position="109"/>
        <end position="118"/>
    </location>
</feature>
<dbReference type="RefSeq" id="WP_285522250.1">
    <property type="nucleotide sequence ID" value="NZ_JASNGB010000035.1"/>
</dbReference>
<accession>A0ABT7JF63</accession>
<comment type="caution">
    <text evidence="2">The sequence shown here is derived from an EMBL/GenBank/DDBJ whole genome shotgun (WGS) entry which is preliminary data.</text>
</comment>